<dbReference type="PANTHER" id="PTHR43630">
    <property type="entry name" value="POLY-BETA-1,6-N-ACETYL-D-GLUCOSAMINE SYNTHASE"/>
    <property type="match status" value="1"/>
</dbReference>
<comment type="similarity">
    <text evidence="1">Belongs to the glycosyltransferase 2 family.</text>
</comment>
<reference evidence="5" key="1">
    <citation type="submission" date="2021-09" db="EMBL/GenBank/DDBJ databases">
        <title>Fulvivirga sp. isolated from coastal sediment.</title>
        <authorList>
            <person name="Yu H."/>
        </authorList>
    </citation>
    <scope>NUCLEOTIDE SEQUENCE</scope>
    <source>
        <strain evidence="5">1062</strain>
    </source>
</reference>
<evidence type="ECO:0000256" key="4">
    <source>
        <dbReference type="SAM" id="Phobius"/>
    </source>
</evidence>
<dbReference type="InterPro" id="IPR029044">
    <property type="entry name" value="Nucleotide-diphossugar_trans"/>
</dbReference>
<dbReference type="PANTHER" id="PTHR43630:SF1">
    <property type="entry name" value="POLY-BETA-1,6-N-ACETYL-D-GLUCOSAMINE SYNTHASE"/>
    <property type="match status" value="1"/>
</dbReference>
<evidence type="ECO:0000313" key="6">
    <source>
        <dbReference type="Proteomes" id="UP001139409"/>
    </source>
</evidence>
<proteinExistence type="inferred from homology"/>
<evidence type="ECO:0000313" key="5">
    <source>
        <dbReference type="EMBL" id="MCA6078782.1"/>
    </source>
</evidence>
<feature type="transmembrane region" description="Helical" evidence="4">
    <location>
        <begin position="12"/>
        <end position="35"/>
    </location>
</feature>
<sequence>MPIYSLLELLGWVVAGILTFFLTQALLLWLLSLIIPYPKRPETPYLHHYTCIITAYKNIIMCNPLVESLLRNDYPGLEIIVVADSCTMEDYHMYGKNIKVLEPESGLGSKVKSMMYAVPHLNPRTEGIIIMDPDNLAHPDFLFNINSYFHKGFDVVQGIRIAKNKNSSVARSDSLGEFYYNFTDRYVAFNVGSSATIAGSGMAIRKERFLAFLESKKVTSKLKEGPILGEDKMLQNFTVLNGGRVAFEPEAIVFDEKLVSGKQVERQRTRWINTYFENIGDAFRLIWKGITRLRWNALVLGVISIKPPLFMLAGSAVIMAILGAFIDLRIPLMLISALILFVLFFIFAAWRSPHSQNVLKSIRGVPKFIWFQVRALLQTGKYRKDFLATDNSQNVSIDEIVDHK</sequence>
<dbReference type="Proteomes" id="UP001139409">
    <property type="component" value="Unassembled WGS sequence"/>
</dbReference>
<keyword evidence="3" id="KW-0808">Transferase</keyword>
<dbReference type="AlphaFoldDB" id="A0A9X1L200"/>
<dbReference type="Gene3D" id="3.90.550.10">
    <property type="entry name" value="Spore Coat Polysaccharide Biosynthesis Protein SpsA, Chain A"/>
    <property type="match status" value="1"/>
</dbReference>
<evidence type="ECO:0000256" key="2">
    <source>
        <dbReference type="ARBA" id="ARBA00022676"/>
    </source>
</evidence>
<dbReference type="GO" id="GO:0016757">
    <property type="term" value="F:glycosyltransferase activity"/>
    <property type="evidence" value="ECO:0007669"/>
    <property type="project" value="UniProtKB-KW"/>
</dbReference>
<gene>
    <name evidence="5" type="ORF">LDX50_28160</name>
</gene>
<keyword evidence="4" id="KW-0472">Membrane</keyword>
<evidence type="ECO:0000256" key="1">
    <source>
        <dbReference type="ARBA" id="ARBA00006739"/>
    </source>
</evidence>
<comment type="caution">
    <text evidence="5">The sequence shown here is derived from an EMBL/GenBank/DDBJ whole genome shotgun (WGS) entry which is preliminary data.</text>
</comment>
<keyword evidence="6" id="KW-1185">Reference proteome</keyword>
<accession>A0A9X1L200</accession>
<keyword evidence="4" id="KW-1133">Transmembrane helix</keyword>
<organism evidence="5 6">
    <name type="scientific">Fulvivirga sedimenti</name>
    <dbReference type="NCBI Taxonomy" id="2879465"/>
    <lineage>
        <taxon>Bacteria</taxon>
        <taxon>Pseudomonadati</taxon>
        <taxon>Bacteroidota</taxon>
        <taxon>Cytophagia</taxon>
        <taxon>Cytophagales</taxon>
        <taxon>Fulvivirgaceae</taxon>
        <taxon>Fulvivirga</taxon>
    </lineage>
</organism>
<feature type="transmembrane region" description="Helical" evidence="4">
    <location>
        <begin position="297"/>
        <end position="326"/>
    </location>
</feature>
<evidence type="ECO:0000256" key="3">
    <source>
        <dbReference type="ARBA" id="ARBA00022679"/>
    </source>
</evidence>
<feature type="transmembrane region" description="Helical" evidence="4">
    <location>
        <begin position="332"/>
        <end position="350"/>
    </location>
</feature>
<dbReference type="Pfam" id="PF13641">
    <property type="entry name" value="Glyco_tranf_2_3"/>
    <property type="match status" value="1"/>
</dbReference>
<protein>
    <submittedName>
        <fullName evidence="5">Glycosyltransferase family 2 protein</fullName>
    </submittedName>
</protein>
<dbReference type="RefSeq" id="WP_225699643.1">
    <property type="nucleotide sequence ID" value="NZ_JAIXNE010000007.1"/>
</dbReference>
<keyword evidence="2" id="KW-0328">Glycosyltransferase</keyword>
<dbReference type="EMBL" id="JAIXNE010000007">
    <property type="protein sequence ID" value="MCA6078782.1"/>
    <property type="molecule type" value="Genomic_DNA"/>
</dbReference>
<keyword evidence="4" id="KW-0812">Transmembrane</keyword>
<name>A0A9X1L200_9BACT</name>
<dbReference type="SUPFAM" id="SSF53448">
    <property type="entry name" value="Nucleotide-diphospho-sugar transferases"/>
    <property type="match status" value="1"/>
</dbReference>